<keyword evidence="6" id="KW-1185">Reference proteome</keyword>
<dbReference type="GO" id="GO:0050821">
    <property type="term" value="P:protein stabilization"/>
    <property type="evidence" value="ECO:0007669"/>
    <property type="project" value="TreeGrafter"/>
</dbReference>
<dbReference type="PANTHER" id="PTHR35089">
    <property type="entry name" value="CHAPERONE PROTEIN SKP"/>
    <property type="match status" value="1"/>
</dbReference>
<dbReference type="OrthoDB" id="5459457at2"/>
<sequence>MKRILISLSSVLACLMILAACNQQGPSVGVLDEAQAFRDNPAAAAAMEFLKQKSEPLQKEAETAYKAMQENKNDDTEAAYREAMGKLQSVMGAEQQRVVGLLNAEFERVIQDYRKSKGLALIVARKSVLDADDAIDITKDIVAEMGKVKIDFAAKAEVKETPAPEKAEEKAPEAAPEKEDAKAE</sequence>
<accession>A0A6N6N2L3</accession>
<dbReference type="GO" id="GO:0051082">
    <property type="term" value="F:unfolded protein binding"/>
    <property type="evidence" value="ECO:0007669"/>
    <property type="project" value="InterPro"/>
</dbReference>
<dbReference type="SMART" id="SM00935">
    <property type="entry name" value="OmpH"/>
    <property type="match status" value="1"/>
</dbReference>
<protein>
    <submittedName>
        <fullName evidence="5">OmpH family outer membrane protein</fullName>
    </submittedName>
</protein>
<feature type="chain" id="PRO_5026906030" evidence="4">
    <location>
        <begin position="20"/>
        <end position="184"/>
    </location>
</feature>
<evidence type="ECO:0000313" key="5">
    <source>
        <dbReference type="EMBL" id="KAB1441682.1"/>
    </source>
</evidence>
<feature type="region of interest" description="Disordered" evidence="3">
    <location>
        <begin position="155"/>
        <end position="184"/>
    </location>
</feature>
<evidence type="ECO:0000256" key="1">
    <source>
        <dbReference type="ARBA" id="ARBA00009091"/>
    </source>
</evidence>
<dbReference type="SUPFAM" id="SSF111384">
    <property type="entry name" value="OmpH-like"/>
    <property type="match status" value="1"/>
</dbReference>
<comment type="caution">
    <text evidence="5">The sequence shown here is derived from an EMBL/GenBank/DDBJ whole genome shotgun (WGS) entry which is preliminary data.</text>
</comment>
<dbReference type="Proteomes" id="UP000438699">
    <property type="component" value="Unassembled WGS sequence"/>
</dbReference>
<gene>
    <name evidence="5" type="ORF">F8A88_08780</name>
</gene>
<dbReference type="Pfam" id="PF03938">
    <property type="entry name" value="OmpH"/>
    <property type="match status" value="1"/>
</dbReference>
<dbReference type="GO" id="GO:0005829">
    <property type="term" value="C:cytosol"/>
    <property type="evidence" value="ECO:0007669"/>
    <property type="project" value="TreeGrafter"/>
</dbReference>
<evidence type="ECO:0000313" key="6">
    <source>
        <dbReference type="Proteomes" id="UP000438699"/>
    </source>
</evidence>
<organism evidence="5 6">
    <name type="scientific">Pseudodesulfovibrio senegalensis</name>
    <dbReference type="NCBI Taxonomy" id="1721087"/>
    <lineage>
        <taxon>Bacteria</taxon>
        <taxon>Pseudomonadati</taxon>
        <taxon>Thermodesulfobacteriota</taxon>
        <taxon>Desulfovibrionia</taxon>
        <taxon>Desulfovibrionales</taxon>
        <taxon>Desulfovibrionaceae</taxon>
    </lineage>
</organism>
<evidence type="ECO:0000256" key="3">
    <source>
        <dbReference type="SAM" id="MobiDB-lite"/>
    </source>
</evidence>
<keyword evidence="2 4" id="KW-0732">Signal</keyword>
<dbReference type="Gene3D" id="3.30.910.20">
    <property type="entry name" value="Skp domain"/>
    <property type="match status" value="1"/>
</dbReference>
<dbReference type="RefSeq" id="WP_151150774.1">
    <property type="nucleotide sequence ID" value="NZ_WAIE01000003.1"/>
</dbReference>
<dbReference type="InterPro" id="IPR024930">
    <property type="entry name" value="Skp_dom_sf"/>
</dbReference>
<dbReference type="InterPro" id="IPR005632">
    <property type="entry name" value="Chaperone_Skp"/>
</dbReference>
<evidence type="ECO:0000256" key="2">
    <source>
        <dbReference type="ARBA" id="ARBA00022729"/>
    </source>
</evidence>
<dbReference type="PANTHER" id="PTHR35089:SF1">
    <property type="entry name" value="CHAPERONE PROTEIN SKP"/>
    <property type="match status" value="1"/>
</dbReference>
<dbReference type="EMBL" id="WAIE01000003">
    <property type="protein sequence ID" value="KAB1441682.1"/>
    <property type="molecule type" value="Genomic_DNA"/>
</dbReference>
<comment type="similarity">
    <text evidence="1">Belongs to the Skp family.</text>
</comment>
<evidence type="ECO:0000256" key="4">
    <source>
        <dbReference type="SAM" id="SignalP"/>
    </source>
</evidence>
<proteinExistence type="inferred from homology"/>
<name>A0A6N6N2L3_9BACT</name>
<dbReference type="PROSITE" id="PS51257">
    <property type="entry name" value="PROKAR_LIPOPROTEIN"/>
    <property type="match status" value="1"/>
</dbReference>
<dbReference type="AlphaFoldDB" id="A0A6N6N2L3"/>
<reference evidence="5 6" key="1">
    <citation type="journal article" date="2017" name="Int. J. Syst. Evol. Microbiol.">
        <title>Desulfovibrio senegalensis sp. nov., a mesophilic sulfate reducer isolated from marine sediment.</title>
        <authorList>
            <person name="Thioye A."/>
            <person name="Gam Z.B.A."/>
            <person name="Mbengue M."/>
            <person name="Cayol J.L."/>
            <person name="Joseph-Bartoli M."/>
            <person name="Toure-Kane C."/>
            <person name="Labat M."/>
        </authorList>
    </citation>
    <scope>NUCLEOTIDE SEQUENCE [LARGE SCALE GENOMIC DNA]</scope>
    <source>
        <strain evidence="5 6">DSM 101509</strain>
    </source>
</reference>
<feature type="signal peptide" evidence="4">
    <location>
        <begin position="1"/>
        <end position="19"/>
    </location>
</feature>